<name>A0A849A6S5_9ACTN</name>
<dbReference type="PANTHER" id="PTHR38479:SF2">
    <property type="entry name" value="WINGED HELIX DNA-BINDING DOMAIN-CONTAINING PROTEIN"/>
    <property type="match status" value="1"/>
</dbReference>
<dbReference type="SUPFAM" id="SSF46785">
    <property type="entry name" value="Winged helix' DNA-binding domain"/>
    <property type="match status" value="1"/>
</dbReference>
<dbReference type="Pfam" id="PF06224">
    <property type="entry name" value="AlkZ-like"/>
    <property type="match status" value="1"/>
</dbReference>
<sequence length="417" mass="44946">MADPWAEIRRRTLARQFPAVRKPASVAAVAELLDRIGPIQSQTARSTFLGLAARAPGVSNRVISDAFRQAQLLRGSVIRGTVHTGTPAQLAVLDRITRIGQRREWERRLTLQSDEVHQLWASLETFAENWRSVDELTGHLHGWLRRHRSTGAVPGPTTEPRPEPSPGMSRYLAFGHGGLIRRPSNDDWAGQTAAEYRHRAAVLADHAVTGADAAASVTDDAAAESTVPQPDPHGGDTDPVRVAILLHLRAHGPASRRDLAWWSGLGLTVVDAAIAALLADGRIERVDGPGSEQLFDAPGAPISGGSRRRVRLLPEFDALLCGYHPAGRGRFVGDDEHRRLWNQNNGLVLPPVLIDGRIGGYWRAGGSAKVRPLQVVLFDSAPDIDAAELASAVGGIEAALGITVDDVTVVRDRDQPG</sequence>
<protein>
    <recommendedName>
        <fullName evidence="3">Winged helix DNA-binding domain-containing protein</fullName>
    </recommendedName>
</protein>
<comment type="caution">
    <text evidence="1">The sequence shown here is derived from an EMBL/GenBank/DDBJ whole genome shotgun (WGS) entry which is preliminary data.</text>
</comment>
<gene>
    <name evidence="1" type="ORF">HKD39_05445</name>
</gene>
<evidence type="ECO:0000313" key="2">
    <source>
        <dbReference type="Proteomes" id="UP000562984"/>
    </source>
</evidence>
<dbReference type="AlphaFoldDB" id="A0A849A6S5"/>
<accession>A0A849A6S5</accession>
<evidence type="ECO:0000313" key="1">
    <source>
        <dbReference type="EMBL" id="NNG35163.1"/>
    </source>
</evidence>
<proteinExistence type="predicted"/>
<evidence type="ECO:0008006" key="3">
    <source>
        <dbReference type="Google" id="ProtNLM"/>
    </source>
</evidence>
<dbReference type="RefSeq" id="WP_171198776.1">
    <property type="nucleotide sequence ID" value="NZ_JABEND010000002.1"/>
</dbReference>
<dbReference type="InterPro" id="IPR009351">
    <property type="entry name" value="AlkZ-like"/>
</dbReference>
<keyword evidence="2" id="KW-1185">Reference proteome</keyword>
<organism evidence="1 2">
    <name type="scientific">Nakamurella aerolata</name>
    <dbReference type="NCBI Taxonomy" id="1656892"/>
    <lineage>
        <taxon>Bacteria</taxon>
        <taxon>Bacillati</taxon>
        <taxon>Actinomycetota</taxon>
        <taxon>Actinomycetes</taxon>
        <taxon>Nakamurellales</taxon>
        <taxon>Nakamurellaceae</taxon>
        <taxon>Nakamurella</taxon>
    </lineage>
</organism>
<dbReference type="InterPro" id="IPR036390">
    <property type="entry name" value="WH_DNA-bd_sf"/>
</dbReference>
<dbReference type="PANTHER" id="PTHR38479">
    <property type="entry name" value="LMO0824 PROTEIN"/>
    <property type="match status" value="1"/>
</dbReference>
<dbReference type="EMBL" id="JABEND010000002">
    <property type="protein sequence ID" value="NNG35163.1"/>
    <property type="molecule type" value="Genomic_DNA"/>
</dbReference>
<dbReference type="Proteomes" id="UP000562984">
    <property type="component" value="Unassembled WGS sequence"/>
</dbReference>
<reference evidence="1 2" key="1">
    <citation type="submission" date="2020-05" db="EMBL/GenBank/DDBJ databases">
        <title>Nakamurella sp. DB0629 isolated from air conditioner.</title>
        <authorList>
            <person name="Kim D.H."/>
            <person name="Kim D.-U."/>
        </authorList>
    </citation>
    <scope>NUCLEOTIDE SEQUENCE [LARGE SCALE GENOMIC DNA]</scope>
    <source>
        <strain evidence="1 2">DB0629</strain>
    </source>
</reference>